<dbReference type="InterPro" id="IPR002826">
    <property type="entry name" value="MptE-like"/>
</dbReference>
<dbReference type="EMBL" id="CP045503">
    <property type="protein sequence ID" value="QPG58760.1"/>
    <property type="molecule type" value="Genomic_DNA"/>
</dbReference>
<evidence type="ECO:0000256" key="1">
    <source>
        <dbReference type="PROSITE-ProRule" id="PRU00339"/>
    </source>
</evidence>
<dbReference type="InterPro" id="IPR011990">
    <property type="entry name" value="TPR-like_helical_dom_sf"/>
</dbReference>
<gene>
    <name evidence="3" type="ORF">FM038_016045</name>
</gene>
<evidence type="ECO:0000313" key="3">
    <source>
        <dbReference type="EMBL" id="QPG58760.1"/>
    </source>
</evidence>
<feature type="domain" description="6-hydroxymethylpterin diphosphokinase MptE-like" evidence="2">
    <location>
        <begin position="172"/>
        <end position="335"/>
    </location>
</feature>
<dbReference type="PANTHER" id="PTHR41786:SF1">
    <property type="entry name" value="6-HYDROXYMETHYLPTERIN DIPHOSPHOKINASE MPTE-LIKE DOMAIN-CONTAINING PROTEIN"/>
    <property type="match status" value="1"/>
</dbReference>
<feature type="repeat" description="TPR" evidence="1">
    <location>
        <begin position="777"/>
        <end position="810"/>
    </location>
</feature>
<dbReference type="Pfam" id="PF01973">
    <property type="entry name" value="MptE-like"/>
    <property type="match status" value="1"/>
</dbReference>
<keyword evidence="1" id="KW-0802">TPR repeat</keyword>
<dbReference type="SUPFAM" id="SSF48452">
    <property type="entry name" value="TPR-like"/>
    <property type="match status" value="1"/>
</dbReference>
<dbReference type="RefSeq" id="WP_195873092.1">
    <property type="nucleotide sequence ID" value="NZ_CP045503.2"/>
</dbReference>
<name>A0ABX6V7Z3_9GAMM</name>
<dbReference type="SMART" id="SM00028">
    <property type="entry name" value="TPR"/>
    <property type="match status" value="2"/>
</dbReference>
<dbReference type="InterPro" id="IPR019734">
    <property type="entry name" value="TPR_rpt"/>
</dbReference>
<accession>A0ABX6V7Z3</accession>
<reference evidence="3" key="1">
    <citation type="submission" date="2021-07" db="EMBL/GenBank/DDBJ databases">
        <title>Shewanella sp. YLB-07 whole genome sequence.</title>
        <authorList>
            <person name="Yu L."/>
        </authorList>
    </citation>
    <scope>NUCLEOTIDE SEQUENCE</scope>
    <source>
        <strain evidence="3">YLB-08</strain>
    </source>
</reference>
<proteinExistence type="predicted"/>
<keyword evidence="4" id="KW-1185">Reference proteome</keyword>
<evidence type="ECO:0000313" key="4">
    <source>
        <dbReference type="Proteomes" id="UP000316416"/>
    </source>
</evidence>
<dbReference type="Gene3D" id="1.25.40.10">
    <property type="entry name" value="Tetratricopeptide repeat domain"/>
    <property type="match status" value="1"/>
</dbReference>
<dbReference type="Proteomes" id="UP000316416">
    <property type="component" value="Chromosome"/>
</dbReference>
<protein>
    <submittedName>
        <fullName evidence="3">DUF115 domain-containing protein</fullName>
    </submittedName>
</protein>
<organism evidence="3 4">
    <name type="scientific">Shewanella eurypsychrophilus</name>
    <dbReference type="NCBI Taxonomy" id="2593656"/>
    <lineage>
        <taxon>Bacteria</taxon>
        <taxon>Pseudomonadati</taxon>
        <taxon>Pseudomonadota</taxon>
        <taxon>Gammaproteobacteria</taxon>
        <taxon>Alteromonadales</taxon>
        <taxon>Shewanellaceae</taxon>
        <taxon>Shewanella</taxon>
    </lineage>
</organism>
<dbReference type="PANTHER" id="PTHR41786">
    <property type="entry name" value="MOTILITY ACCESSORY FACTOR MAF"/>
    <property type="match status" value="1"/>
</dbReference>
<dbReference type="Gene3D" id="3.90.1480.10">
    <property type="entry name" value="Alpha-2,3-sialyltransferase"/>
    <property type="match status" value="1"/>
</dbReference>
<sequence length="824" mass="93867">MLGQETIQTEFSLNRYGEKYLYDINKISFDRYDSISVFNAHFNNELWENNTFNVIIGTDSGLLVDYVIKNKPDDDSVFLFIELPEIFHKILENVDIDNCKNIVVTTHDKLEKLVQEYQAPQFIFKDKLRFYESLGARSDIYHSLKFSVHHDLETISFGNRVSLGSENFIIKQLENLCENIVPAGGLEDKFFDKTCIILAGGPSLDLCLDWVIANKDKFIIIAASRISRRLQQVNLVPDIVVCVDPFEESFDVSKEMLNFPESVVFANCYHVVPNLLSQWHGPKMYLGAKYPWTTKNNKDNFGSSGPTVTNFACLLALNMGFSRVLLAGVDLCFSKEGYTHAKGSIESGHGPLLTAEGLWIETNTGEMAETQIQLVTAKETMEELFDNRSHKNHEIINLSLYGAKIQGTDYRDFNDIDFDADIDEAKKQIRHYAANLEKQDLKVSYNQVLSEVNKVEKDLCEVMTLATKAIEVNELLYVDEQSSTDEKYLHKIGRIQSKLDKKYSYLSKLLKVYGLGYFVSFMDPGSVDEWEKDKLRESGKLYYRAYFNSAKGLLYLVRKAKNRTESRLEELKKNPDFDSIFAQWEQDSQFGRAVIWKDNQSLDNISEQVKHQFEKHIEQFYLELNEQDTLQSQIVSKLASIDNIDSRVMQLFAKKNIEALKKISLGLSLQSSQDANCQSMTSLVDGLVLMLEGDKVNALAMLQKTSSEKHRVHALNQIIALSLSLNELTSAMDSLAELSEFSPRYLPKLAHLQFLTQDNLAAVDSYNTYLQLFPEDVHAWLELAKIFIALGVCDAAEVAYTEVLRLDPDNVVASQQLELISQSV</sequence>
<dbReference type="PROSITE" id="PS50005">
    <property type="entry name" value="TPR"/>
    <property type="match status" value="1"/>
</dbReference>
<evidence type="ECO:0000259" key="2">
    <source>
        <dbReference type="Pfam" id="PF01973"/>
    </source>
</evidence>